<dbReference type="SUPFAM" id="SSF56349">
    <property type="entry name" value="DNA breaking-rejoining enzymes"/>
    <property type="match status" value="1"/>
</dbReference>
<gene>
    <name evidence="6" type="ORF">MO867_11540</name>
</gene>
<proteinExistence type="predicted"/>
<name>A0A9X2EMH3_9GAMM</name>
<keyword evidence="3" id="KW-0233">DNA recombination</keyword>
<dbReference type="InterPro" id="IPR010998">
    <property type="entry name" value="Integrase_recombinase_N"/>
</dbReference>
<evidence type="ECO:0000313" key="7">
    <source>
        <dbReference type="Proteomes" id="UP001139028"/>
    </source>
</evidence>
<dbReference type="Pfam" id="PF14659">
    <property type="entry name" value="Phage_int_SAM_3"/>
    <property type="match status" value="1"/>
</dbReference>
<keyword evidence="1" id="KW-0229">DNA integration</keyword>
<dbReference type="AlphaFoldDB" id="A0A9X2EMH3"/>
<dbReference type="GO" id="GO:0006310">
    <property type="term" value="P:DNA recombination"/>
    <property type="evidence" value="ECO:0007669"/>
    <property type="project" value="UniProtKB-KW"/>
</dbReference>
<dbReference type="EMBL" id="JALBWM010000044">
    <property type="protein sequence ID" value="MCO1334969.1"/>
    <property type="molecule type" value="Genomic_DNA"/>
</dbReference>
<feature type="domain" description="Core-binding (CB)" evidence="5">
    <location>
        <begin position="45"/>
        <end position="126"/>
    </location>
</feature>
<accession>A0A9X2EMH3</accession>
<keyword evidence="2 4" id="KW-0238">DNA-binding</keyword>
<dbReference type="Pfam" id="PF00589">
    <property type="entry name" value="Phage_integrase"/>
    <property type="match status" value="1"/>
</dbReference>
<evidence type="ECO:0000259" key="5">
    <source>
        <dbReference type="PROSITE" id="PS51900"/>
    </source>
</evidence>
<dbReference type="RefSeq" id="WP_252466798.1">
    <property type="nucleotide sequence ID" value="NZ_JALBWM010000044.1"/>
</dbReference>
<keyword evidence="7" id="KW-1185">Reference proteome</keyword>
<organism evidence="6 7">
    <name type="scientific">Microbulbifer okhotskensis</name>
    <dbReference type="NCBI Taxonomy" id="2926617"/>
    <lineage>
        <taxon>Bacteria</taxon>
        <taxon>Pseudomonadati</taxon>
        <taxon>Pseudomonadota</taxon>
        <taxon>Gammaproteobacteria</taxon>
        <taxon>Cellvibrionales</taxon>
        <taxon>Microbulbiferaceae</taxon>
        <taxon>Microbulbifer</taxon>
    </lineage>
</organism>
<dbReference type="GO" id="GO:0015074">
    <property type="term" value="P:DNA integration"/>
    <property type="evidence" value="ECO:0007669"/>
    <property type="project" value="UniProtKB-KW"/>
</dbReference>
<evidence type="ECO:0000256" key="4">
    <source>
        <dbReference type="PROSITE-ProRule" id="PRU01248"/>
    </source>
</evidence>
<dbReference type="Gene3D" id="1.10.443.10">
    <property type="entry name" value="Intergrase catalytic core"/>
    <property type="match status" value="1"/>
</dbReference>
<protein>
    <submittedName>
        <fullName evidence="6">Site-specific integrase</fullName>
    </submittedName>
</protein>
<dbReference type="PROSITE" id="PS51900">
    <property type="entry name" value="CB"/>
    <property type="match status" value="1"/>
</dbReference>
<dbReference type="Gene3D" id="1.10.150.130">
    <property type="match status" value="1"/>
</dbReference>
<dbReference type="InterPro" id="IPR004107">
    <property type="entry name" value="Integrase_SAM-like_N"/>
</dbReference>
<sequence>MRYPRGYRVRRRGYPIQHLAAPDASRSEVWAAYERWQAGLEVKNTTVNDLIDLYLASPQYTKHLKPSTQRDYERYSKRIRKVFGDMDPDTITSPIIQMFLDARGAEYPTAANREKTFLGIIMTWGKSRGLVNISNPCNSVKPMPEGPGGRYVEDWEYDAFWGFLGAKGHLMHQCAMEIAYLCAARQQDVLALSTEHIREEGLLIVQAKTGKQQIKLWSPRLKEAVEMALSANTQTKVQTSHILRGRTGRGYTRTGFNAAWQREQRAALEGGVIKKRFRFHDLKIKAISDFEGDAQRFSGHKTRSMAERYNRTPDHVDTLNKTRIGTKDWHHKAKNEKTPH</sequence>
<dbReference type="Proteomes" id="UP001139028">
    <property type="component" value="Unassembled WGS sequence"/>
</dbReference>
<dbReference type="InterPro" id="IPR011010">
    <property type="entry name" value="DNA_brk_join_enz"/>
</dbReference>
<dbReference type="InterPro" id="IPR044068">
    <property type="entry name" value="CB"/>
</dbReference>
<reference evidence="6" key="1">
    <citation type="journal article" date="2022" name="Arch. Microbiol.">
        <title>Microbulbifer okhotskensis sp. nov., isolated from a deep bottom sediment of the Okhotsk Sea.</title>
        <authorList>
            <person name="Romanenko L."/>
            <person name="Kurilenko V."/>
            <person name="Otstavnykh N."/>
            <person name="Velansky P."/>
            <person name="Isaeva M."/>
            <person name="Mikhailov V."/>
        </authorList>
    </citation>
    <scope>NUCLEOTIDE SEQUENCE</scope>
    <source>
        <strain evidence="6">OS29</strain>
    </source>
</reference>
<evidence type="ECO:0000256" key="1">
    <source>
        <dbReference type="ARBA" id="ARBA00022908"/>
    </source>
</evidence>
<dbReference type="GO" id="GO:0003677">
    <property type="term" value="F:DNA binding"/>
    <property type="evidence" value="ECO:0007669"/>
    <property type="project" value="UniProtKB-UniRule"/>
</dbReference>
<dbReference type="InterPro" id="IPR002104">
    <property type="entry name" value="Integrase_catalytic"/>
</dbReference>
<dbReference type="InterPro" id="IPR013762">
    <property type="entry name" value="Integrase-like_cat_sf"/>
</dbReference>
<evidence type="ECO:0000313" key="6">
    <source>
        <dbReference type="EMBL" id="MCO1334969.1"/>
    </source>
</evidence>
<evidence type="ECO:0000256" key="2">
    <source>
        <dbReference type="ARBA" id="ARBA00023125"/>
    </source>
</evidence>
<evidence type="ECO:0000256" key="3">
    <source>
        <dbReference type="ARBA" id="ARBA00023172"/>
    </source>
</evidence>
<comment type="caution">
    <text evidence="6">The sequence shown here is derived from an EMBL/GenBank/DDBJ whole genome shotgun (WGS) entry which is preliminary data.</text>
</comment>